<dbReference type="FunFam" id="3.40.50.300:FF:000016">
    <property type="entry name" value="Oligopeptide ABC transporter ATP-binding component"/>
    <property type="match status" value="2"/>
</dbReference>
<dbReference type="PANTHER" id="PTHR43776">
    <property type="entry name" value="TRANSPORT ATP-BINDING PROTEIN"/>
    <property type="match status" value="1"/>
</dbReference>
<dbReference type="InterPro" id="IPR003593">
    <property type="entry name" value="AAA+_ATPase"/>
</dbReference>
<organism evidence="18 19">
    <name type="scientific">Klebsiella pneumoniae 30684/NJST258_2</name>
    <dbReference type="NCBI Taxonomy" id="1420013"/>
    <lineage>
        <taxon>Bacteria</taxon>
        <taxon>Pseudomonadati</taxon>
        <taxon>Pseudomonadota</taxon>
        <taxon>Gammaproteobacteria</taxon>
        <taxon>Enterobacterales</taxon>
        <taxon>Enterobacteriaceae</taxon>
        <taxon>Klebsiella/Raoultella group</taxon>
        <taxon>Klebsiella</taxon>
        <taxon>Klebsiella pneumoniae complex</taxon>
    </lineage>
</organism>
<dbReference type="Pfam" id="PF00005">
    <property type="entry name" value="ABC_tran"/>
    <property type="match status" value="2"/>
</dbReference>
<protein>
    <recommendedName>
        <fullName evidence="15">Glutathione import ATP-binding protein GsiA</fullName>
        <ecNumber evidence="14">7.4.2.10</ecNumber>
    </recommendedName>
</protein>
<evidence type="ECO:0000256" key="11">
    <source>
        <dbReference type="ARBA" id="ARBA00023136"/>
    </source>
</evidence>
<feature type="domain" description="ABC transporter" evidence="17">
    <location>
        <begin position="332"/>
        <end position="582"/>
    </location>
</feature>
<dbReference type="InterPro" id="IPR017871">
    <property type="entry name" value="ABC_transporter-like_CS"/>
</dbReference>
<keyword evidence="9" id="KW-0067">ATP-binding</keyword>
<evidence type="ECO:0000313" key="19">
    <source>
        <dbReference type="Proteomes" id="UP000019586"/>
    </source>
</evidence>
<dbReference type="NCBIfam" id="NF007739">
    <property type="entry name" value="PRK10419.1"/>
    <property type="match status" value="2"/>
</dbReference>
<dbReference type="GO" id="GO:0005886">
    <property type="term" value="C:plasma membrane"/>
    <property type="evidence" value="ECO:0007669"/>
    <property type="project" value="UniProtKB-SubCell"/>
</dbReference>
<evidence type="ECO:0000256" key="4">
    <source>
        <dbReference type="ARBA" id="ARBA00022475"/>
    </source>
</evidence>
<evidence type="ECO:0000313" key="18">
    <source>
        <dbReference type="EMBL" id="AHM80483.1"/>
    </source>
</evidence>
<dbReference type="AlphaFoldDB" id="W8UXU5"/>
<evidence type="ECO:0000256" key="10">
    <source>
        <dbReference type="ARBA" id="ARBA00022967"/>
    </source>
</evidence>
<dbReference type="NCBIfam" id="NF007613">
    <property type="entry name" value="PRK10261.1"/>
    <property type="match status" value="1"/>
</dbReference>
<keyword evidence="4" id="KW-1003">Cell membrane</keyword>
<keyword evidence="11" id="KW-0472">Membrane</keyword>
<dbReference type="InterPro" id="IPR003439">
    <property type="entry name" value="ABC_transporter-like_ATP-bd"/>
</dbReference>
<dbReference type="NCBIfam" id="NF008453">
    <property type="entry name" value="PRK11308.1"/>
    <property type="match status" value="2"/>
</dbReference>
<evidence type="ECO:0000256" key="15">
    <source>
        <dbReference type="ARBA" id="ARBA00041187"/>
    </source>
</evidence>
<keyword evidence="6" id="KW-0677">Repeat</keyword>
<evidence type="ECO:0000256" key="14">
    <source>
        <dbReference type="ARBA" id="ARBA00039050"/>
    </source>
</evidence>
<dbReference type="EMBL" id="CP006918">
    <property type="protein sequence ID" value="AHM80483.1"/>
    <property type="molecule type" value="Genomic_DNA"/>
</dbReference>
<proteinExistence type="inferred from homology"/>
<dbReference type="KEGG" id="kps:KPNJ2_03703"/>
<dbReference type="HOGENOM" id="CLU_000604_86_2_6"/>
<name>W8UXU5_KLEPN</name>
<evidence type="ECO:0000256" key="5">
    <source>
        <dbReference type="ARBA" id="ARBA00022519"/>
    </source>
</evidence>
<dbReference type="SMART" id="SM00382">
    <property type="entry name" value="AAA"/>
    <property type="match status" value="2"/>
</dbReference>
<dbReference type="Proteomes" id="UP000019586">
    <property type="component" value="Chromosome"/>
</dbReference>
<keyword evidence="8" id="KW-0378">Hydrolase</keyword>
<comment type="catalytic activity">
    <reaction evidence="16">
        <text>glutathione(out) + ATP + H2O = glutathione(in) + ADP + phosphate + H(+)</text>
        <dbReference type="Rhea" id="RHEA:29791"/>
        <dbReference type="ChEBI" id="CHEBI:15377"/>
        <dbReference type="ChEBI" id="CHEBI:15378"/>
        <dbReference type="ChEBI" id="CHEBI:30616"/>
        <dbReference type="ChEBI" id="CHEBI:43474"/>
        <dbReference type="ChEBI" id="CHEBI:57925"/>
        <dbReference type="ChEBI" id="CHEBI:456216"/>
        <dbReference type="EC" id="7.4.2.10"/>
    </reaction>
</comment>
<evidence type="ECO:0000256" key="13">
    <source>
        <dbReference type="ARBA" id="ARBA00038416"/>
    </source>
</evidence>
<dbReference type="PROSITE" id="PS50893">
    <property type="entry name" value="ABC_TRANSPORTER_2"/>
    <property type="match status" value="2"/>
</dbReference>
<dbReference type="CDD" id="cd03257">
    <property type="entry name" value="ABC_NikE_OppD_transporters"/>
    <property type="match status" value="2"/>
</dbReference>
<evidence type="ECO:0000256" key="9">
    <source>
        <dbReference type="ARBA" id="ARBA00022840"/>
    </source>
</evidence>
<comment type="subcellular location">
    <subcellularLocation>
        <location evidence="1">Cell inner membrane</location>
        <topology evidence="1">Peripheral membrane protein</topology>
    </subcellularLocation>
</comment>
<dbReference type="InterPro" id="IPR050319">
    <property type="entry name" value="ABC_transp_ATP-bind"/>
</dbReference>
<feature type="domain" description="ABC transporter" evidence="17">
    <location>
        <begin position="36"/>
        <end position="291"/>
    </location>
</feature>
<evidence type="ECO:0000256" key="3">
    <source>
        <dbReference type="ARBA" id="ARBA00022448"/>
    </source>
</evidence>
<dbReference type="InterPro" id="IPR013563">
    <property type="entry name" value="Oligopep_ABC_C"/>
</dbReference>
<dbReference type="PROSITE" id="PS00211">
    <property type="entry name" value="ABC_TRANSPORTER_1"/>
    <property type="match status" value="2"/>
</dbReference>
<evidence type="ECO:0000259" key="17">
    <source>
        <dbReference type="PROSITE" id="PS50893"/>
    </source>
</evidence>
<keyword evidence="3" id="KW-0813">Transport</keyword>
<dbReference type="GO" id="GO:0055085">
    <property type="term" value="P:transmembrane transport"/>
    <property type="evidence" value="ECO:0007669"/>
    <property type="project" value="UniProtKB-ARBA"/>
</dbReference>
<keyword evidence="10" id="KW-1278">Translocase</keyword>
<keyword evidence="7" id="KW-0547">Nucleotide-binding</keyword>
<dbReference type="EC" id="7.4.2.10" evidence="14"/>
<comment type="subunit">
    <text evidence="2">The complex is composed of two ATP-binding proteins (GsiA), two transmembrane proteins (GsiC and GsiD) and a solute-binding protein (GsiB).</text>
</comment>
<gene>
    <name evidence="18" type="ORF">KPNJ2_03703</name>
</gene>
<reference evidence="18 19" key="1">
    <citation type="journal article" date="2014" name="Proc. Natl. Acad. Sci. U.S.A.">
        <title>Molecular dissection of the evolution of carbapenem-resistant multilocus sequence type 258 Klebsiella pneumoniae.</title>
        <authorList>
            <person name="Deleo F.R."/>
            <person name="Chen L."/>
            <person name="Porcella S.F."/>
            <person name="Martens C.A."/>
            <person name="Kobayashi S.D."/>
            <person name="Porter A.R."/>
            <person name="Chavda K.D."/>
            <person name="Jacobs M.R."/>
            <person name="Mathema B."/>
            <person name="Olsen R.J."/>
            <person name="Bonomo R.A."/>
            <person name="Musser J.M."/>
            <person name="Kreiswirth B.N."/>
        </authorList>
    </citation>
    <scope>NUCLEOTIDE SEQUENCE [LARGE SCALE GENOMIC DNA]</scope>
    <source>
        <strain evidence="18">30684/NJST258_2</strain>
    </source>
</reference>
<accession>W8UXU5</accession>
<dbReference type="Gene3D" id="3.40.50.300">
    <property type="entry name" value="P-loop containing nucleotide triphosphate hydrolases"/>
    <property type="match status" value="2"/>
</dbReference>
<evidence type="ECO:0000256" key="16">
    <source>
        <dbReference type="ARBA" id="ARBA00047640"/>
    </source>
</evidence>
<evidence type="ECO:0000256" key="12">
    <source>
        <dbReference type="ARBA" id="ARBA00037530"/>
    </source>
</evidence>
<dbReference type="InterPro" id="IPR027417">
    <property type="entry name" value="P-loop_NTPase"/>
</dbReference>
<dbReference type="GO" id="GO:0016887">
    <property type="term" value="F:ATP hydrolysis activity"/>
    <property type="evidence" value="ECO:0007669"/>
    <property type="project" value="InterPro"/>
</dbReference>
<comment type="similarity">
    <text evidence="13">Belongs to the ABC transporter superfamily. Glutathione importer (TC 3.A.1.5.11) family.</text>
</comment>
<dbReference type="PATRIC" id="fig|1420013.3.peg.3484"/>
<dbReference type="GO" id="GO:0015833">
    <property type="term" value="P:peptide transport"/>
    <property type="evidence" value="ECO:0007669"/>
    <property type="project" value="InterPro"/>
</dbReference>
<dbReference type="SUPFAM" id="SSF52540">
    <property type="entry name" value="P-loop containing nucleoside triphosphate hydrolases"/>
    <property type="match status" value="2"/>
</dbReference>
<keyword evidence="5" id="KW-0997">Cell inner membrane</keyword>
<sequence length="640" mass="71184">MLCRRYADHWHLSRIEQGRGRVSQTHETDTCEVLVVRNLNVAFRQQDAPEVQAVRQLSFSLRRGETLAIVGESGSGKSVTALALMRLLDAASSEVNSEGLWLRRRNRQVIALNEQTDAEMRRVRGADLAMIFQEPMTSLNPVFTIGEQIAESLRLHQGLGREEALRAAKKMLDQVRIPQAEEMLSRYPHQLSGGMRQRVMIAMALSCRPAVLIADEPTTALDVTIQAQILQLIAVLQKEMAMGVIFITHDMGVVADIADRVLVMYRGEAVETGSVEEIFRSPQHPYTQSLLAAVPRLGEMRGQDLPRRFPLPGQPLAESETPDTVVAGEPILQVRDLVARFPVRGGLLNRVTREVHAVEKVSFDLWPGETLSLVGESGCGKSTTGRALLRLVETQGGTITFDGQRIDTLAGGKLQALRRNIQFIFQDPYASLDPRQTVGDSIMEPLRVHGLLRGEAARERVAWLLKRVGLQPEHAWRYPHAFSGGQRQRICIARALALNPKVVIADESVSALDVSIRAQIINLMLDLQREMGIAFLFISHDMAVVERISHRVAVMYRGRIVEIGPRRAVFENPQHPYTRKLMAAVPVADPGHRHPQRVLLSDDVPGNIYKRGEEIASVPLQQVGPGHFVARESADVLGRT</sequence>
<evidence type="ECO:0000256" key="6">
    <source>
        <dbReference type="ARBA" id="ARBA00022737"/>
    </source>
</evidence>
<evidence type="ECO:0000256" key="1">
    <source>
        <dbReference type="ARBA" id="ARBA00004417"/>
    </source>
</evidence>
<dbReference type="PANTHER" id="PTHR43776:SF15">
    <property type="entry name" value="GLUTATHIONE IMPORT ATP-BINDING PROTEIN GSIA"/>
    <property type="match status" value="1"/>
</dbReference>
<evidence type="ECO:0000256" key="7">
    <source>
        <dbReference type="ARBA" id="ARBA00022741"/>
    </source>
</evidence>
<evidence type="ECO:0000256" key="8">
    <source>
        <dbReference type="ARBA" id="ARBA00022801"/>
    </source>
</evidence>
<evidence type="ECO:0000256" key="2">
    <source>
        <dbReference type="ARBA" id="ARBA00011469"/>
    </source>
</evidence>
<dbReference type="GO" id="GO:0005524">
    <property type="term" value="F:ATP binding"/>
    <property type="evidence" value="ECO:0007669"/>
    <property type="project" value="UniProtKB-KW"/>
</dbReference>
<dbReference type="Pfam" id="PF08352">
    <property type="entry name" value="oligo_HPY"/>
    <property type="match status" value="2"/>
</dbReference>
<comment type="function">
    <text evidence="12">Part of the ABC transporter complex GsiABCD involved in glutathione import. Responsible for energy coupling to the transport system.</text>
</comment>